<dbReference type="PANTHER" id="PTHR43537">
    <property type="entry name" value="TRANSCRIPTIONAL REGULATOR, GNTR FAMILY"/>
    <property type="match status" value="1"/>
</dbReference>
<dbReference type="PRINTS" id="PR00035">
    <property type="entry name" value="HTHGNTR"/>
</dbReference>
<dbReference type="Pfam" id="PF00392">
    <property type="entry name" value="GntR"/>
    <property type="match status" value="1"/>
</dbReference>
<dbReference type="Gene3D" id="1.20.120.530">
    <property type="entry name" value="GntR ligand-binding domain-like"/>
    <property type="match status" value="1"/>
</dbReference>
<keyword evidence="2" id="KW-0238">DNA-binding</keyword>
<evidence type="ECO:0000259" key="4">
    <source>
        <dbReference type="PROSITE" id="PS50949"/>
    </source>
</evidence>
<evidence type="ECO:0000313" key="6">
    <source>
        <dbReference type="Proteomes" id="UP001142325"/>
    </source>
</evidence>
<organism evidence="5 6">
    <name type="scientific">Microbacterium keratanolyticum</name>
    <dbReference type="NCBI Taxonomy" id="67574"/>
    <lineage>
        <taxon>Bacteria</taxon>
        <taxon>Bacillati</taxon>
        <taxon>Actinomycetota</taxon>
        <taxon>Actinomycetes</taxon>
        <taxon>Micrococcales</taxon>
        <taxon>Microbacteriaceae</taxon>
        <taxon>Microbacterium</taxon>
    </lineage>
</organism>
<keyword evidence="1" id="KW-0805">Transcription regulation</keyword>
<evidence type="ECO:0000256" key="3">
    <source>
        <dbReference type="ARBA" id="ARBA00023163"/>
    </source>
</evidence>
<dbReference type="InterPro" id="IPR000524">
    <property type="entry name" value="Tscrpt_reg_HTH_GntR"/>
</dbReference>
<dbReference type="InterPro" id="IPR036390">
    <property type="entry name" value="WH_DNA-bd_sf"/>
</dbReference>
<name>A0A9W6HQ98_9MICO</name>
<dbReference type="PROSITE" id="PS50949">
    <property type="entry name" value="HTH_GNTR"/>
    <property type="match status" value="1"/>
</dbReference>
<sequence length="195" mass="21322">MPAGSALPPERDLAAQLGVSRTTIREAIHELTLKGVVRRRQGSGTVVLDPSDAASSLLRDMSQTEREAVEVTDFRSTFEPEIAGLAASRRTDSDLLLLASLCDFDPVTATLEHSLEYDQRFHETIAATTHNHLILALSRATSEWVSEFRRTSHSTAEGRTTSLNGHRAILAAIEAGRPDDAARLMREHVAEVGRI</sequence>
<dbReference type="SUPFAM" id="SSF46785">
    <property type="entry name" value="Winged helix' DNA-binding domain"/>
    <property type="match status" value="1"/>
</dbReference>
<dbReference type="PANTHER" id="PTHR43537:SF5">
    <property type="entry name" value="UXU OPERON TRANSCRIPTIONAL REGULATOR"/>
    <property type="match status" value="1"/>
</dbReference>
<evidence type="ECO:0000256" key="2">
    <source>
        <dbReference type="ARBA" id="ARBA00023125"/>
    </source>
</evidence>
<dbReference type="CDD" id="cd07377">
    <property type="entry name" value="WHTH_GntR"/>
    <property type="match status" value="1"/>
</dbReference>
<dbReference type="InterPro" id="IPR011711">
    <property type="entry name" value="GntR_C"/>
</dbReference>
<proteinExistence type="predicted"/>
<dbReference type="SUPFAM" id="SSF48008">
    <property type="entry name" value="GntR ligand-binding domain-like"/>
    <property type="match status" value="1"/>
</dbReference>
<comment type="caution">
    <text evidence="5">The sequence shown here is derived from an EMBL/GenBank/DDBJ whole genome shotgun (WGS) entry which is preliminary data.</text>
</comment>
<reference evidence="5" key="1">
    <citation type="journal article" date="2014" name="Int. J. Syst. Evol. Microbiol.">
        <title>Complete genome sequence of Corynebacterium casei LMG S-19264T (=DSM 44701T), isolated from a smear-ripened cheese.</title>
        <authorList>
            <consortium name="US DOE Joint Genome Institute (JGI-PGF)"/>
            <person name="Walter F."/>
            <person name="Albersmeier A."/>
            <person name="Kalinowski J."/>
            <person name="Ruckert C."/>
        </authorList>
    </citation>
    <scope>NUCLEOTIDE SEQUENCE</scope>
    <source>
        <strain evidence="5">VKM Ac-1958</strain>
    </source>
</reference>
<dbReference type="Gene3D" id="1.10.10.10">
    <property type="entry name" value="Winged helix-like DNA-binding domain superfamily/Winged helix DNA-binding domain"/>
    <property type="match status" value="1"/>
</dbReference>
<gene>
    <name evidence="5" type="ORF">GCM10017596_02280</name>
</gene>
<dbReference type="SMART" id="SM00345">
    <property type="entry name" value="HTH_GNTR"/>
    <property type="match status" value="1"/>
</dbReference>
<dbReference type="EMBL" id="BSET01000001">
    <property type="protein sequence ID" value="GLK00513.1"/>
    <property type="molecule type" value="Genomic_DNA"/>
</dbReference>
<evidence type="ECO:0000256" key="1">
    <source>
        <dbReference type="ARBA" id="ARBA00023015"/>
    </source>
</evidence>
<dbReference type="SMART" id="SM00895">
    <property type="entry name" value="FCD"/>
    <property type="match status" value="1"/>
</dbReference>
<accession>A0A9W6HQ98</accession>
<keyword evidence="6" id="KW-1185">Reference proteome</keyword>
<feature type="domain" description="HTH gntR-type" evidence="4">
    <location>
        <begin position="1"/>
        <end position="50"/>
    </location>
</feature>
<dbReference type="Pfam" id="PF07729">
    <property type="entry name" value="FCD"/>
    <property type="match status" value="1"/>
</dbReference>
<dbReference type="InterPro" id="IPR008920">
    <property type="entry name" value="TF_FadR/GntR_C"/>
</dbReference>
<dbReference type="AlphaFoldDB" id="A0A9W6HQ98"/>
<dbReference type="GO" id="GO:0003700">
    <property type="term" value="F:DNA-binding transcription factor activity"/>
    <property type="evidence" value="ECO:0007669"/>
    <property type="project" value="InterPro"/>
</dbReference>
<dbReference type="GO" id="GO:0003677">
    <property type="term" value="F:DNA binding"/>
    <property type="evidence" value="ECO:0007669"/>
    <property type="project" value="UniProtKB-KW"/>
</dbReference>
<keyword evidence="3" id="KW-0804">Transcription</keyword>
<dbReference type="Proteomes" id="UP001142325">
    <property type="component" value="Unassembled WGS sequence"/>
</dbReference>
<dbReference type="InterPro" id="IPR036388">
    <property type="entry name" value="WH-like_DNA-bd_sf"/>
</dbReference>
<reference evidence="5" key="2">
    <citation type="submission" date="2023-01" db="EMBL/GenBank/DDBJ databases">
        <authorList>
            <person name="Sun Q."/>
            <person name="Evtushenko L."/>
        </authorList>
    </citation>
    <scope>NUCLEOTIDE SEQUENCE</scope>
    <source>
        <strain evidence="5">VKM Ac-1958</strain>
    </source>
</reference>
<evidence type="ECO:0000313" key="5">
    <source>
        <dbReference type="EMBL" id="GLK00513.1"/>
    </source>
</evidence>
<protein>
    <submittedName>
        <fullName evidence="5">GntR family transcriptional regulator</fullName>
    </submittedName>
</protein>